<proteinExistence type="predicted"/>
<evidence type="ECO:0000313" key="1">
    <source>
        <dbReference type="EMBL" id="SVD81426.1"/>
    </source>
</evidence>
<name>A0A382YDQ1_9ZZZZ</name>
<dbReference type="AlphaFoldDB" id="A0A382YDQ1"/>
<dbReference type="EMBL" id="UINC01175019">
    <property type="protein sequence ID" value="SVD81426.1"/>
    <property type="molecule type" value="Genomic_DNA"/>
</dbReference>
<evidence type="ECO:0008006" key="2">
    <source>
        <dbReference type="Google" id="ProtNLM"/>
    </source>
</evidence>
<protein>
    <recommendedName>
        <fullName evidence="2">Lipoprotein</fullName>
    </recommendedName>
</protein>
<feature type="non-terminal residue" evidence="1">
    <location>
        <position position="155"/>
    </location>
</feature>
<reference evidence="1" key="1">
    <citation type="submission" date="2018-05" db="EMBL/GenBank/DDBJ databases">
        <authorList>
            <person name="Lanie J.A."/>
            <person name="Ng W.-L."/>
            <person name="Kazmierczak K.M."/>
            <person name="Andrzejewski T.M."/>
            <person name="Davidsen T.M."/>
            <person name="Wayne K.J."/>
            <person name="Tettelin H."/>
            <person name="Glass J.I."/>
            <person name="Rusch D."/>
            <person name="Podicherti R."/>
            <person name="Tsui H.-C.T."/>
            <person name="Winkler M.E."/>
        </authorList>
    </citation>
    <scope>NUCLEOTIDE SEQUENCE</scope>
</reference>
<accession>A0A382YDQ1</accession>
<dbReference type="PROSITE" id="PS51257">
    <property type="entry name" value="PROKAR_LIPOPROTEIN"/>
    <property type="match status" value="1"/>
</dbReference>
<sequence length="155" mass="16967">MKHLLLTTIAAVVLVGCGEAQQSSVVKSSESVKQAIQPQSEEGVHHTIELASGTNLSLEEIQNNRGLPHSYFDQGIDSIPLIHPHHRILVKRRYGRLGQTSYSLIVFLESSTADEVDISGVAVASHKAWVYHTKTDLVSMTATLQLVNEKLSQLS</sequence>
<organism evidence="1">
    <name type="scientific">marine metagenome</name>
    <dbReference type="NCBI Taxonomy" id="408172"/>
    <lineage>
        <taxon>unclassified sequences</taxon>
        <taxon>metagenomes</taxon>
        <taxon>ecological metagenomes</taxon>
    </lineage>
</organism>
<gene>
    <name evidence="1" type="ORF">METZ01_LOCUS434280</name>
</gene>